<comment type="caution">
    <text evidence="1">The sequence shown here is derived from an EMBL/GenBank/DDBJ whole genome shotgun (WGS) entry which is preliminary data.</text>
</comment>
<organism evidence="1 2">
    <name type="scientific">Streptomyces rugosispiralis</name>
    <dbReference type="NCBI Taxonomy" id="2967341"/>
    <lineage>
        <taxon>Bacteria</taxon>
        <taxon>Bacillati</taxon>
        <taxon>Actinomycetota</taxon>
        <taxon>Actinomycetes</taxon>
        <taxon>Kitasatosporales</taxon>
        <taxon>Streptomycetaceae</taxon>
        <taxon>Streptomyces</taxon>
    </lineage>
</organism>
<evidence type="ECO:0000313" key="1">
    <source>
        <dbReference type="EMBL" id="MCQ8194649.1"/>
    </source>
</evidence>
<keyword evidence="2" id="KW-1185">Reference proteome</keyword>
<sequence length="86" mass="9692">MRDKDSTAHRRAVDLARGLRDSRDHSVRFDLAEELEFLTPRVDTTELIEALLDSLLLVIDEAAAESGRDAEEYLLAVELERTDAHG</sequence>
<protein>
    <submittedName>
        <fullName evidence="1">Uncharacterized protein</fullName>
    </submittedName>
</protein>
<dbReference type="EMBL" id="JANIAA010000051">
    <property type="protein sequence ID" value="MCQ8194649.1"/>
    <property type="molecule type" value="Genomic_DNA"/>
</dbReference>
<gene>
    <name evidence="1" type="ORF">NP777_41770</name>
</gene>
<reference evidence="1 2" key="1">
    <citation type="submission" date="2022-07" db="EMBL/GenBank/DDBJ databases">
        <authorList>
            <person name="Phongsopitanun W."/>
            <person name="Tanasupawat S."/>
        </authorList>
    </citation>
    <scope>NUCLEOTIDE SEQUENCE [LARGE SCALE GENOMIC DNA]</scope>
    <source>
        <strain evidence="1 2">RCU-064</strain>
    </source>
</reference>
<accession>A0ABT1VB69</accession>
<dbReference type="Proteomes" id="UP001204746">
    <property type="component" value="Unassembled WGS sequence"/>
</dbReference>
<name>A0ABT1VB69_9ACTN</name>
<evidence type="ECO:0000313" key="2">
    <source>
        <dbReference type="Proteomes" id="UP001204746"/>
    </source>
</evidence>
<dbReference type="RefSeq" id="WP_256655411.1">
    <property type="nucleotide sequence ID" value="NZ_JANIAA010000051.1"/>
</dbReference>
<proteinExistence type="predicted"/>